<organism evidence="1 2">
    <name type="scientific">Dickeya phage vB_DsoM_JA13</name>
    <dbReference type="NCBI Taxonomy" id="2283030"/>
    <lineage>
        <taxon>Viruses</taxon>
        <taxon>Duplodnaviria</taxon>
        <taxon>Heunggongvirae</taxon>
        <taxon>Uroviricota</taxon>
        <taxon>Caudoviricetes</taxon>
        <taxon>Salmondvirus</taxon>
        <taxon>Salmondvirus JA11</taxon>
    </lineage>
</organism>
<evidence type="ECO:0000313" key="1">
    <source>
        <dbReference type="EMBL" id="AXG66547.1"/>
    </source>
</evidence>
<name>A0A384ZWE2_9CAUD</name>
<evidence type="ECO:0000313" key="2">
    <source>
        <dbReference type="Proteomes" id="UP000263742"/>
    </source>
</evidence>
<dbReference type="Proteomes" id="UP000263742">
    <property type="component" value="Segment"/>
</dbReference>
<proteinExistence type="predicted"/>
<gene>
    <name evidence="1" type="ORF">JA13_144</name>
</gene>
<sequence length="254" mass="28027">MPVMLTSFLLPSNTALPFLVQDIHLKGGLRCVKTVAERDAIKSGAKSAGMMVWVSDDKQMYQLADDLKTWEDAKLGNNLVFKSPLKVVQNANNEQEVSLEDSQLIPKADQPGLVLTSGANGALSWTNFGGSAGAGARLKVEYSAQDFIKPGENLNFTLDMSQTCMLLVVELNAFDIEIQFHTTDERNDRNPYLFRSTVDFLSDDGVTIEDNTITKHRRYAFLSVPSGKTHYGVMRNLGSSPAQPKLSVTYLVME</sequence>
<reference evidence="1 2" key="1">
    <citation type="journal article" date="2018" name="Front. Microbiol.">
        <title>Jumbo Bacteriophages Are Represented Within an Increasing Diversity of Environmental Viruses Infecting the Emerging Phytopathogen, Dickeya solani.</title>
        <authorList>
            <person name="Day A.W."/>
            <person name="Ahn J."/>
            <person name="Salmond G.P.C."/>
        </authorList>
    </citation>
    <scope>NUCLEOTIDE SEQUENCE [LARGE SCALE GENOMIC DNA]</scope>
</reference>
<dbReference type="EMBL" id="MH460460">
    <property type="protein sequence ID" value="AXG66547.1"/>
    <property type="molecule type" value="Genomic_DNA"/>
</dbReference>
<accession>A0A384ZWE2</accession>
<protein>
    <submittedName>
        <fullName evidence="1">Uncharacterized protein</fullName>
    </submittedName>
</protein>